<dbReference type="RefSeq" id="WP_344159274.1">
    <property type="nucleotide sequence ID" value="NZ_BAAAPC010000001.1"/>
</dbReference>
<comment type="caution">
    <text evidence="2">The sequence shown here is derived from an EMBL/GenBank/DDBJ whole genome shotgun (WGS) entry which is preliminary data.</text>
</comment>
<gene>
    <name evidence="2" type="ORF">GCM10009799_00720</name>
</gene>
<evidence type="ECO:0000313" key="3">
    <source>
        <dbReference type="Proteomes" id="UP001501585"/>
    </source>
</evidence>
<dbReference type="SUPFAM" id="SSF51658">
    <property type="entry name" value="Xylose isomerase-like"/>
    <property type="match status" value="1"/>
</dbReference>
<organism evidence="2 3">
    <name type="scientific">Nocardiopsis rhodophaea</name>
    <dbReference type="NCBI Taxonomy" id="280238"/>
    <lineage>
        <taxon>Bacteria</taxon>
        <taxon>Bacillati</taxon>
        <taxon>Actinomycetota</taxon>
        <taxon>Actinomycetes</taxon>
        <taxon>Streptosporangiales</taxon>
        <taxon>Nocardiopsidaceae</taxon>
        <taxon>Nocardiopsis</taxon>
    </lineage>
</organism>
<dbReference type="InterPro" id="IPR013022">
    <property type="entry name" value="Xyl_isomerase-like_TIM-brl"/>
</dbReference>
<feature type="domain" description="Xylose isomerase-like TIM barrel" evidence="1">
    <location>
        <begin position="29"/>
        <end position="252"/>
    </location>
</feature>
<dbReference type="CDD" id="cd03062">
    <property type="entry name" value="TRX_Fd_Sucrase"/>
    <property type="match status" value="1"/>
</dbReference>
<dbReference type="InterPro" id="IPR009737">
    <property type="entry name" value="Aim32/Apd1-like"/>
</dbReference>
<proteinExistence type="predicted"/>
<dbReference type="Proteomes" id="UP001501585">
    <property type="component" value="Unassembled WGS sequence"/>
</dbReference>
<reference evidence="2 3" key="1">
    <citation type="journal article" date="2019" name="Int. J. Syst. Evol. Microbiol.">
        <title>The Global Catalogue of Microorganisms (GCM) 10K type strain sequencing project: providing services to taxonomists for standard genome sequencing and annotation.</title>
        <authorList>
            <consortium name="The Broad Institute Genomics Platform"/>
            <consortium name="The Broad Institute Genome Sequencing Center for Infectious Disease"/>
            <person name="Wu L."/>
            <person name="Ma J."/>
        </authorList>
    </citation>
    <scope>NUCLEOTIDE SEQUENCE [LARGE SCALE GENOMIC DNA]</scope>
    <source>
        <strain evidence="2 3">JCM 15313</strain>
    </source>
</reference>
<name>A0ABN2S2V8_9ACTN</name>
<dbReference type="Gene3D" id="3.40.30.10">
    <property type="entry name" value="Glutaredoxin"/>
    <property type="match status" value="1"/>
</dbReference>
<dbReference type="Pfam" id="PF01261">
    <property type="entry name" value="AP_endonuc_2"/>
    <property type="match status" value="1"/>
</dbReference>
<sequence length="632" mass="67965">MTAPAPAPTLACTIRPWAQFPLDRALRGIRTAGYTAVALPVHGVPAVITPDTPPERAARVGSEIAEHGLDLILLSHAADLDRGDAVALRSLRRQIDHCTRLGVRLLVDMGCPEPANNARYVRLMVAAAPYAAAHGVTIAVKPHGGLTRTAADTLALIERVGHPAFKACWDPGNVLHYGGGSPTEGLAELAPHVVAVGARDHPVRRGNRNGSANGGMPPAITPGDGRVDFVALYRTLHEHGHFTGPSAVESVTKLGTVEQLDSEAERARANLIDALAGRGPTRFRPQSATASRVRRSCSLVARAAAEDPIGTARYFDRFLMLELPPPWPEGMGTPVWETPRVPAPLRTALRAATRGTEERGLTMKTFAAAPDPRYSTPGSMRVLRFDREPGPAAGLSRMEHHVPVERAAEFIEALFSDDAAALAPFSPYRATGDHRDLVVCTHASVDGCCGTYGYPLYRALRDAHGSTGDLRVWRVSSFGGHRFAPTLVDFPEGRVWGNLTPERMGQLVHRTGDPTDLLDLYRGWGCLKHPWEQAVERELLRTLGWEWIGQRLELESALGSTGRDSHDPGVVRVTAHDPGSGSAQRFDAAVEHIGPQPVLMGCDGTPGEVQRYAVALTARPLGTAGPLPSRER</sequence>
<evidence type="ECO:0000259" key="1">
    <source>
        <dbReference type="Pfam" id="PF01261"/>
    </source>
</evidence>
<dbReference type="EMBL" id="BAAAPC010000001">
    <property type="protein sequence ID" value="GAA1979439.1"/>
    <property type="molecule type" value="Genomic_DNA"/>
</dbReference>
<accession>A0ABN2S2V8</accession>
<evidence type="ECO:0000313" key="2">
    <source>
        <dbReference type="EMBL" id="GAA1979439.1"/>
    </source>
</evidence>
<dbReference type="InterPro" id="IPR036237">
    <property type="entry name" value="Xyl_isomerase-like_sf"/>
</dbReference>
<dbReference type="Pfam" id="PF06999">
    <property type="entry name" value="Suc_Fer-like"/>
    <property type="match status" value="1"/>
</dbReference>
<dbReference type="PANTHER" id="PTHR12110:SF53">
    <property type="entry name" value="BLR5974 PROTEIN"/>
    <property type="match status" value="1"/>
</dbReference>
<keyword evidence="3" id="KW-1185">Reference proteome</keyword>
<dbReference type="Gene3D" id="3.20.20.150">
    <property type="entry name" value="Divalent-metal-dependent TIM barrel enzymes"/>
    <property type="match status" value="1"/>
</dbReference>
<dbReference type="InterPro" id="IPR036249">
    <property type="entry name" value="Thioredoxin-like_sf"/>
</dbReference>
<dbReference type="PANTHER" id="PTHR12110">
    <property type="entry name" value="HYDROXYPYRUVATE ISOMERASE"/>
    <property type="match status" value="1"/>
</dbReference>
<protein>
    <recommendedName>
        <fullName evidence="1">Xylose isomerase-like TIM barrel domain-containing protein</fullName>
    </recommendedName>
</protein>
<dbReference type="InterPro" id="IPR050312">
    <property type="entry name" value="IolE/XylAMocC-like"/>
</dbReference>
<dbReference type="SUPFAM" id="SSF52833">
    <property type="entry name" value="Thioredoxin-like"/>
    <property type="match status" value="1"/>
</dbReference>